<evidence type="ECO:0000313" key="2">
    <source>
        <dbReference type="Proteomes" id="UP000006251"/>
    </source>
</evidence>
<organism evidence="1 2">
    <name type="scientific">Brumicola pallidula DSM 14239 = ACAM 615</name>
    <dbReference type="NCBI Taxonomy" id="1121922"/>
    <lineage>
        <taxon>Bacteria</taxon>
        <taxon>Pseudomonadati</taxon>
        <taxon>Pseudomonadota</taxon>
        <taxon>Gammaproteobacteria</taxon>
        <taxon>Alteromonadales</taxon>
        <taxon>Alteromonadaceae</taxon>
        <taxon>Brumicola</taxon>
    </lineage>
</organism>
<proteinExistence type="predicted"/>
<dbReference type="AlphaFoldDB" id="K6YY62"/>
<evidence type="ECO:0000313" key="1">
    <source>
        <dbReference type="EMBL" id="GAC28881.1"/>
    </source>
</evidence>
<name>K6YY62_9ALTE</name>
<gene>
    <name evidence="1" type="ORF">GPAL_2020</name>
</gene>
<accession>K6YY62</accession>
<protein>
    <submittedName>
        <fullName evidence="1">Uncharacterized protein</fullName>
    </submittedName>
</protein>
<sequence>MELQFKTVSVTISGDYYQVLFHDDLDVDDEPYFMIQRQFEFPEGNLDN</sequence>
<dbReference type="RefSeq" id="WP_006011303.1">
    <property type="nucleotide sequence ID" value="NZ_AUAV01000028.1"/>
</dbReference>
<dbReference type="EMBL" id="BAEQ01000034">
    <property type="protein sequence ID" value="GAC28881.1"/>
    <property type="molecule type" value="Genomic_DNA"/>
</dbReference>
<reference evidence="2" key="1">
    <citation type="journal article" date="2014" name="Environ. Microbiol.">
        <title>Comparative genomics of the marine bacterial genus Glaciecola reveals the high degree of genomic diversity and genomic characteristic for cold adaptation.</title>
        <authorList>
            <person name="Qin Q.L."/>
            <person name="Xie B.B."/>
            <person name="Yu Y."/>
            <person name="Shu Y.L."/>
            <person name="Rong J.C."/>
            <person name="Zhang Y.J."/>
            <person name="Zhao D.L."/>
            <person name="Chen X.L."/>
            <person name="Zhang X.Y."/>
            <person name="Chen B."/>
            <person name="Zhou B.C."/>
            <person name="Zhang Y.Z."/>
        </authorList>
    </citation>
    <scope>NUCLEOTIDE SEQUENCE [LARGE SCALE GENOMIC DNA]</scope>
    <source>
        <strain evidence="2">ACAM 615</strain>
    </source>
</reference>
<dbReference type="STRING" id="1121922.GCA_000428905_03830"/>
<keyword evidence="2" id="KW-1185">Reference proteome</keyword>
<comment type="caution">
    <text evidence="1">The sequence shown here is derived from an EMBL/GenBank/DDBJ whole genome shotgun (WGS) entry which is preliminary data.</text>
</comment>
<dbReference type="Proteomes" id="UP000006251">
    <property type="component" value="Unassembled WGS sequence"/>
</dbReference>
<dbReference type="OrthoDB" id="9970340at2"/>